<dbReference type="SMART" id="SM01193">
    <property type="entry name" value="Enolase_N"/>
    <property type="match status" value="1"/>
</dbReference>
<evidence type="ECO:0000256" key="13">
    <source>
        <dbReference type="PIRSR" id="PIRSR001400-1"/>
    </source>
</evidence>
<dbReference type="FunFam" id="3.20.20.120:FF:000001">
    <property type="entry name" value="Enolase"/>
    <property type="match status" value="1"/>
</dbReference>
<dbReference type="HAMAP" id="MF_00318">
    <property type="entry name" value="Enolase"/>
    <property type="match status" value="1"/>
</dbReference>
<dbReference type="EMBL" id="LKHP01000001">
    <property type="protein sequence ID" value="KRQ88040.1"/>
    <property type="molecule type" value="Genomic_DNA"/>
</dbReference>
<dbReference type="GO" id="GO:0000015">
    <property type="term" value="C:phosphopyruvate hydratase complex"/>
    <property type="evidence" value="ECO:0007669"/>
    <property type="project" value="InterPro"/>
</dbReference>
<dbReference type="PIRSF" id="PIRSF001400">
    <property type="entry name" value="Enolase"/>
    <property type="match status" value="1"/>
</dbReference>
<dbReference type="UniPathway" id="UPA00109">
    <property type="reaction ID" value="UER00187"/>
</dbReference>
<dbReference type="InterPro" id="IPR000941">
    <property type="entry name" value="Enolase"/>
</dbReference>
<evidence type="ECO:0000256" key="11">
    <source>
        <dbReference type="ARBA" id="ARBA00048951"/>
    </source>
</evidence>
<feature type="binding site" evidence="12 15">
    <location>
        <position position="245"/>
    </location>
    <ligand>
        <name>Mg(2+)</name>
        <dbReference type="ChEBI" id="CHEBI:18420"/>
    </ligand>
</feature>
<dbReference type="InterPro" id="IPR020811">
    <property type="entry name" value="Enolase_N"/>
</dbReference>
<gene>
    <name evidence="12 18" type="primary">eno</name>
    <name evidence="18" type="ORF">ABG79_00206</name>
</gene>
<evidence type="ECO:0000256" key="15">
    <source>
        <dbReference type="PIRSR" id="PIRSR001400-3"/>
    </source>
</evidence>
<dbReference type="InterPro" id="IPR036849">
    <property type="entry name" value="Enolase-like_C_sf"/>
</dbReference>
<dbReference type="SUPFAM" id="SSF51604">
    <property type="entry name" value="Enolase C-terminal domain-like"/>
    <property type="match status" value="1"/>
</dbReference>
<dbReference type="OrthoDB" id="9804716at2"/>
<dbReference type="GO" id="GO:0000287">
    <property type="term" value="F:magnesium ion binding"/>
    <property type="evidence" value="ECO:0007669"/>
    <property type="project" value="UniProtKB-UniRule"/>
</dbReference>
<feature type="binding site" evidence="14">
    <location>
        <position position="392"/>
    </location>
    <ligand>
        <name>substrate</name>
    </ligand>
</feature>
<dbReference type="InterPro" id="IPR020810">
    <property type="entry name" value="Enolase_C"/>
</dbReference>
<evidence type="ECO:0000256" key="8">
    <source>
        <dbReference type="ARBA" id="ARBA00022842"/>
    </source>
</evidence>
<evidence type="ECO:0000259" key="16">
    <source>
        <dbReference type="SMART" id="SM01192"/>
    </source>
</evidence>
<feature type="binding site" evidence="14">
    <location>
        <position position="158"/>
    </location>
    <ligand>
        <name>substrate</name>
    </ligand>
</feature>
<dbReference type="PROSITE" id="PS00164">
    <property type="entry name" value="ENOLASE"/>
    <property type="match status" value="1"/>
</dbReference>
<feature type="binding site" evidence="12">
    <location>
        <position position="166"/>
    </location>
    <ligand>
        <name>(2R)-2-phosphoglycerate</name>
        <dbReference type="ChEBI" id="CHEBI:58289"/>
    </ligand>
</feature>
<comment type="caution">
    <text evidence="18">The sequence shown here is derived from an EMBL/GenBank/DDBJ whole genome shotgun (WGS) entry which is preliminary data.</text>
</comment>
<organism evidence="18 19">
    <name type="scientific">Caloramator mitchellensis</name>
    <dbReference type="NCBI Taxonomy" id="908809"/>
    <lineage>
        <taxon>Bacteria</taxon>
        <taxon>Bacillati</taxon>
        <taxon>Bacillota</taxon>
        <taxon>Clostridia</taxon>
        <taxon>Eubacteriales</taxon>
        <taxon>Clostridiaceae</taxon>
        <taxon>Caloramator</taxon>
    </lineage>
</organism>
<protein>
    <recommendedName>
        <fullName evidence="4 12">Enolase</fullName>
        <ecNumber evidence="3 12">4.2.1.11</ecNumber>
    </recommendedName>
    <alternativeName>
        <fullName evidence="12">2-phospho-D-glycerate hydro-lyase</fullName>
    </alternativeName>
    <alternativeName>
        <fullName evidence="12">2-phosphoglycerate dehydratase</fullName>
    </alternativeName>
</protein>
<feature type="binding site" evidence="14">
    <location>
        <begin position="368"/>
        <end position="371"/>
    </location>
    <ligand>
        <name>substrate</name>
    </ligand>
</feature>
<dbReference type="EC" id="4.2.1.11" evidence="3 12"/>
<dbReference type="Pfam" id="PF03952">
    <property type="entry name" value="Enolase_N"/>
    <property type="match status" value="1"/>
</dbReference>
<dbReference type="Pfam" id="PF00113">
    <property type="entry name" value="Enolase_C"/>
    <property type="match status" value="1"/>
</dbReference>
<comment type="cofactor">
    <cofactor evidence="12">
        <name>Mg(2+)</name>
        <dbReference type="ChEBI" id="CHEBI:18420"/>
    </cofactor>
    <text evidence="12">Binds a second Mg(2+) ion via substrate during catalysis.</text>
</comment>
<comment type="subcellular location">
    <subcellularLocation>
        <location evidence="12">Cytoplasm</location>
    </subcellularLocation>
    <subcellularLocation>
        <location evidence="12">Secreted</location>
    </subcellularLocation>
    <subcellularLocation>
        <location evidence="12">Cell surface</location>
    </subcellularLocation>
    <text evidence="12">Fractions of enolase are present in both the cytoplasm and on the cell surface.</text>
</comment>
<feature type="binding site" evidence="14">
    <location>
        <position position="316"/>
    </location>
    <ligand>
        <name>substrate</name>
    </ligand>
</feature>
<dbReference type="Proteomes" id="UP000052015">
    <property type="component" value="Unassembled WGS sequence"/>
</dbReference>
<feature type="domain" description="Enolase C-terminal TIM barrel" evidence="16">
    <location>
        <begin position="142"/>
        <end position="429"/>
    </location>
</feature>
<dbReference type="SFLD" id="SFLDF00002">
    <property type="entry name" value="enolase"/>
    <property type="match status" value="1"/>
</dbReference>
<dbReference type="FunFam" id="3.30.390.10:FF:000001">
    <property type="entry name" value="Enolase"/>
    <property type="match status" value="1"/>
</dbReference>
<dbReference type="PANTHER" id="PTHR11902:SF1">
    <property type="entry name" value="ENOLASE"/>
    <property type="match status" value="1"/>
</dbReference>
<evidence type="ECO:0000313" key="19">
    <source>
        <dbReference type="Proteomes" id="UP000052015"/>
    </source>
</evidence>
<dbReference type="Gene3D" id="3.30.390.10">
    <property type="entry name" value="Enolase-like, N-terminal domain"/>
    <property type="match status" value="1"/>
</dbReference>
<dbReference type="GO" id="GO:0005576">
    <property type="term" value="C:extracellular region"/>
    <property type="evidence" value="ECO:0007669"/>
    <property type="project" value="UniProtKB-SubCell"/>
</dbReference>
<evidence type="ECO:0000259" key="17">
    <source>
        <dbReference type="SMART" id="SM01193"/>
    </source>
</evidence>
<keyword evidence="10 12" id="KW-0456">Lyase</keyword>
<dbReference type="STRING" id="908809.ABG79_00206"/>
<sequence>MKNYVEIIDIYAREVLDSRGNPTVEVEVVLEDGVVGRAIVPSGASTGAFEAVELRDGDKSRYLGKGVLKAVDNVNNVIAQELIGMNVFDQTLIDKTLIEIDGTENKGNLGANAILGVSLAVARAAAESLGLPLYQYIGGVNAKVLPVPMMNILNGGKHADNNVDIQEFMVMPVGAPNFAEALRWCAEVYHSLKKTLGSKGYNTAIGDEGGFAPNLKSNEEAIQVIIEAIEAAGYKPGEQIAIAIDAAATELYKEDGKYHLEGEGRVLTAEEMVAFWENLVNKYPIVSLEDGLSEEDWEGWKILTDRLGKKIQLVGDDLFVTNTQRLERGIKNGIANSILIKLNQIGTLTETLEAIEMAERAGYTAVVSHRSGESEDTTIADLVVAVNAGQIKTGAPARTDRVAKYNQLLRIEDELGEVAKYLGKNAFYNVSK</sequence>
<dbReference type="InterPro" id="IPR029017">
    <property type="entry name" value="Enolase-like_N"/>
</dbReference>
<feature type="domain" description="Enolase N-terminal" evidence="17">
    <location>
        <begin position="7"/>
        <end position="137"/>
    </location>
</feature>
<evidence type="ECO:0000256" key="1">
    <source>
        <dbReference type="ARBA" id="ARBA00005031"/>
    </source>
</evidence>
<proteinExistence type="inferred from homology"/>
<comment type="similarity">
    <text evidence="2 12">Belongs to the enolase family.</text>
</comment>
<evidence type="ECO:0000256" key="7">
    <source>
        <dbReference type="ARBA" id="ARBA00022723"/>
    </source>
</evidence>
<keyword evidence="8 12" id="KW-0460">Magnesium</keyword>
<comment type="cofactor">
    <cofactor evidence="15">
        <name>Mg(2+)</name>
        <dbReference type="ChEBI" id="CHEBI:18420"/>
    </cofactor>
    <text evidence="15">Mg(2+) is required for catalysis and for stabilizing the dimer.</text>
</comment>
<keyword evidence="9 12" id="KW-0324">Glycolysis</keyword>
<feature type="binding site" evidence="12 15">
    <location>
        <position position="289"/>
    </location>
    <ligand>
        <name>Mg(2+)</name>
        <dbReference type="ChEBI" id="CHEBI:18420"/>
    </ligand>
</feature>
<dbReference type="Gene3D" id="3.20.20.120">
    <property type="entry name" value="Enolase-like C-terminal domain"/>
    <property type="match status" value="1"/>
</dbReference>
<dbReference type="RefSeq" id="WP_057976189.1">
    <property type="nucleotide sequence ID" value="NZ_LKHP01000001.1"/>
</dbReference>
<evidence type="ECO:0000256" key="5">
    <source>
        <dbReference type="ARBA" id="ARBA00022490"/>
    </source>
</evidence>
<evidence type="ECO:0000256" key="2">
    <source>
        <dbReference type="ARBA" id="ARBA00009604"/>
    </source>
</evidence>
<evidence type="ECO:0000256" key="10">
    <source>
        <dbReference type="ARBA" id="ARBA00023239"/>
    </source>
</evidence>
<keyword evidence="7 12" id="KW-0479">Metal-binding</keyword>
<dbReference type="NCBIfam" id="TIGR01060">
    <property type="entry name" value="eno"/>
    <property type="match status" value="1"/>
</dbReference>
<evidence type="ECO:0000256" key="3">
    <source>
        <dbReference type="ARBA" id="ARBA00012058"/>
    </source>
</evidence>
<dbReference type="PATRIC" id="fig|908809.3.peg.207"/>
<dbReference type="CDD" id="cd03313">
    <property type="entry name" value="enolase"/>
    <property type="match status" value="1"/>
</dbReference>
<feature type="active site" description="Proton acceptor" evidence="12 13">
    <location>
        <position position="341"/>
    </location>
</feature>
<feature type="binding site" evidence="12 15">
    <location>
        <position position="316"/>
    </location>
    <ligand>
        <name>Mg(2+)</name>
        <dbReference type="ChEBI" id="CHEBI:18420"/>
    </ligand>
</feature>
<comment type="catalytic activity">
    <reaction evidence="11">
        <text>(2R)-2-phosphoglycerate = phosphoenolpyruvate + H2O</text>
        <dbReference type="Rhea" id="RHEA:10164"/>
        <dbReference type="ChEBI" id="CHEBI:15377"/>
        <dbReference type="ChEBI" id="CHEBI:58289"/>
        <dbReference type="ChEBI" id="CHEBI:58702"/>
        <dbReference type="EC" id="4.2.1.11"/>
    </reaction>
    <physiologicalReaction direction="left-to-right" evidence="11">
        <dbReference type="Rhea" id="RHEA:10165"/>
    </physiologicalReaction>
</comment>
<evidence type="ECO:0000256" key="4">
    <source>
        <dbReference type="ARBA" id="ARBA00017068"/>
    </source>
</evidence>
<dbReference type="SFLD" id="SFLDS00001">
    <property type="entry name" value="Enolase"/>
    <property type="match status" value="1"/>
</dbReference>
<feature type="binding site" evidence="14">
    <location>
        <position position="289"/>
    </location>
    <ligand>
        <name>substrate</name>
    </ligand>
</feature>
<dbReference type="PRINTS" id="PR00148">
    <property type="entry name" value="ENOLASE"/>
</dbReference>
<evidence type="ECO:0000256" key="6">
    <source>
        <dbReference type="ARBA" id="ARBA00022525"/>
    </source>
</evidence>
<comment type="function">
    <text evidence="12">Catalyzes the reversible conversion of 2-phosphoglycerate (2-PG) into phosphoenolpyruvate (PEP). It is essential for the degradation of carbohydrates via glycolysis.</text>
</comment>
<dbReference type="AlphaFoldDB" id="A0A0R3JWZ3"/>
<evidence type="ECO:0000256" key="9">
    <source>
        <dbReference type="ARBA" id="ARBA00023152"/>
    </source>
</evidence>
<reference evidence="18 19" key="1">
    <citation type="submission" date="2015-09" db="EMBL/GenBank/DDBJ databases">
        <title>Draft genome sequence of a Caloramator mitchellensis, a moderate thermophile from the Great Artesian Basin of Australia.</title>
        <authorList>
            <person name="Patel B.K."/>
        </authorList>
    </citation>
    <scope>NUCLEOTIDE SEQUENCE [LARGE SCALE GENOMIC DNA]</scope>
    <source>
        <strain evidence="18 19">VF08</strain>
    </source>
</reference>
<dbReference type="GO" id="GO:0004634">
    <property type="term" value="F:phosphopyruvate hydratase activity"/>
    <property type="evidence" value="ECO:0007669"/>
    <property type="project" value="UniProtKB-UniRule"/>
</dbReference>
<feature type="binding site" evidence="14">
    <location>
        <position position="167"/>
    </location>
    <ligand>
        <name>substrate</name>
    </ligand>
</feature>
<dbReference type="InterPro" id="IPR020809">
    <property type="entry name" value="Enolase_CS"/>
</dbReference>
<comment type="pathway">
    <text evidence="1 12">Carbohydrate degradation; glycolysis; pyruvate from D-glyceraldehyde 3-phosphate: step 4/5.</text>
</comment>
<dbReference type="SUPFAM" id="SSF54826">
    <property type="entry name" value="Enolase N-terminal domain-like"/>
    <property type="match status" value="1"/>
</dbReference>
<dbReference type="GO" id="GO:0009986">
    <property type="term" value="C:cell surface"/>
    <property type="evidence" value="ECO:0007669"/>
    <property type="project" value="UniProtKB-SubCell"/>
</dbReference>
<feature type="binding site" evidence="12">
    <location>
        <position position="392"/>
    </location>
    <ligand>
        <name>(2R)-2-phosphoglycerate</name>
        <dbReference type="ChEBI" id="CHEBI:58289"/>
    </ligand>
</feature>
<feature type="binding site" evidence="12">
    <location>
        <position position="371"/>
    </location>
    <ligand>
        <name>(2R)-2-phosphoglycerate</name>
        <dbReference type="ChEBI" id="CHEBI:58289"/>
    </ligand>
</feature>
<accession>A0A0R3JWZ3</accession>
<keyword evidence="5 12" id="KW-0963">Cytoplasm</keyword>
<evidence type="ECO:0000256" key="14">
    <source>
        <dbReference type="PIRSR" id="PIRSR001400-2"/>
    </source>
</evidence>
<feature type="binding site" evidence="12">
    <location>
        <position position="370"/>
    </location>
    <ligand>
        <name>(2R)-2-phosphoglycerate</name>
        <dbReference type="ChEBI" id="CHEBI:58289"/>
    </ligand>
</feature>
<dbReference type="PANTHER" id="PTHR11902">
    <property type="entry name" value="ENOLASE"/>
    <property type="match status" value="1"/>
</dbReference>
<keyword evidence="19" id="KW-1185">Reference proteome</keyword>
<keyword evidence="6 12" id="KW-0964">Secreted</keyword>
<dbReference type="SFLD" id="SFLDG00178">
    <property type="entry name" value="enolase"/>
    <property type="match status" value="1"/>
</dbReference>
<feature type="binding site" evidence="12">
    <location>
        <position position="341"/>
    </location>
    <ligand>
        <name>(2R)-2-phosphoglycerate</name>
        <dbReference type="ChEBI" id="CHEBI:58289"/>
    </ligand>
</feature>
<feature type="active site" description="Proton donor" evidence="12 13">
    <location>
        <position position="208"/>
    </location>
</feature>
<dbReference type="GO" id="GO:0006096">
    <property type="term" value="P:glycolytic process"/>
    <property type="evidence" value="ECO:0007669"/>
    <property type="project" value="UniProtKB-UniRule"/>
</dbReference>
<name>A0A0R3JWZ3_CALMK</name>
<evidence type="ECO:0000256" key="12">
    <source>
        <dbReference type="HAMAP-Rule" id="MF_00318"/>
    </source>
</evidence>
<evidence type="ECO:0000313" key="18">
    <source>
        <dbReference type="EMBL" id="KRQ88040.1"/>
    </source>
</evidence>
<dbReference type="SMART" id="SM01192">
    <property type="entry name" value="Enolase_C"/>
    <property type="match status" value="1"/>
</dbReference>